<proteinExistence type="predicted"/>
<accession>A0A1Z4V311</accession>
<dbReference type="Proteomes" id="UP000218702">
    <property type="component" value="Chromosome"/>
</dbReference>
<keyword evidence="2 4" id="KW-0378">Hydrolase</keyword>
<dbReference type="EMBL" id="AP018316">
    <property type="protein sequence ID" value="BAZ85912.1"/>
    <property type="molecule type" value="Genomic_DNA"/>
</dbReference>
<dbReference type="SUPFAM" id="SSF55811">
    <property type="entry name" value="Nudix"/>
    <property type="match status" value="1"/>
</dbReference>
<protein>
    <submittedName>
        <fullName evidence="4">NUDIX hydrolase</fullName>
    </submittedName>
</protein>
<evidence type="ECO:0000256" key="2">
    <source>
        <dbReference type="ARBA" id="ARBA00022801"/>
    </source>
</evidence>
<comment type="cofactor">
    <cofactor evidence="1">
        <name>Mg(2+)</name>
        <dbReference type="ChEBI" id="CHEBI:18420"/>
    </cofactor>
</comment>
<keyword evidence="5" id="KW-1185">Reference proteome</keyword>
<evidence type="ECO:0000313" key="5">
    <source>
        <dbReference type="Proteomes" id="UP000218702"/>
    </source>
</evidence>
<dbReference type="PANTHER" id="PTHR43046">
    <property type="entry name" value="GDP-MANNOSE MANNOSYL HYDROLASE"/>
    <property type="match status" value="1"/>
</dbReference>
<dbReference type="InterPro" id="IPR015797">
    <property type="entry name" value="NUDIX_hydrolase-like_dom_sf"/>
</dbReference>
<gene>
    <name evidence="4" type="ORF">NIES806_21160</name>
</gene>
<dbReference type="GO" id="GO:0016787">
    <property type="term" value="F:hydrolase activity"/>
    <property type="evidence" value="ECO:0007669"/>
    <property type="project" value="UniProtKB-KW"/>
</dbReference>
<evidence type="ECO:0000313" key="4">
    <source>
        <dbReference type="EMBL" id="BAZ85912.1"/>
    </source>
</evidence>
<dbReference type="KEGG" id="dcm:NIES806_21160"/>
<dbReference type="PANTHER" id="PTHR43046:SF14">
    <property type="entry name" value="MUTT_NUDIX FAMILY PROTEIN"/>
    <property type="match status" value="1"/>
</dbReference>
<dbReference type="Gene3D" id="3.90.79.10">
    <property type="entry name" value="Nucleoside Triphosphate Pyrophosphohydrolase"/>
    <property type="match status" value="1"/>
</dbReference>
<dbReference type="AlphaFoldDB" id="A0A1Z4V311"/>
<organism evidence="4 5">
    <name type="scientific">Dolichospermum compactum NIES-806</name>
    <dbReference type="NCBI Taxonomy" id="1973481"/>
    <lineage>
        <taxon>Bacteria</taxon>
        <taxon>Bacillati</taxon>
        <taxon>Cyanobacteriota</taxon>
        <taxon>Cyanophyceae</taxon>
        <taxon>Nostocales</taxon>
        <taxon>Aphanizomenonaceae</taxon>
        <taxon>Dolichospermum</taxon>
        <taxon>Dolichospermum compactum</taxon>
    </lineage>
</organism>
<evidence type="ECO:0000256" key="1">
    <source>
        <dbReference type="ARBA" id="ARBA00001946"/>
    </source>
</evidence>
<dbReference type="PROSITE" id="PS51462">
    <property type="entry name" value="NUDIX"/>
    <property type="match status" value="1"/>
</dbReference>
<dbReference type="Pfam" id="PF00293">
    <property type="entry name" value="NUDIX"/>
    <property type="match status" value="1"/>
</dbReference>
<evidence type="ECO:0000259" key="3">
    <source>
        <dbReference type="PROSITE" id="PS51462"/>
    </source>
</evidence>
<name>A0A1Z4V311_9CYAN</name>
<reference evidence="4 5" key="1">
    <citation type="submission" date="2017-06" db="EMBL/GenBank/DDBJ databases">
        <title>Genome sequencing of cyanobaciteial culture collection at National Institute for Environmental Studies (NIES).</title>
        <authorList>
            <person name="Hirose Y."/>
            <person name="Shimura Y."/>
            <person name="Fujisawa T."/>
            <person name="Nakamura Y."/>
            <person name="Kawachi M."/>
        </authorList>
    </citation>
    <scope>NUCLEOTIDE SEQUENCE [LARGE SCALE GENOMIC DNA]</scope>
    <source>
        <strain evidence="4 5">NIES-806</strain>
    </source>
</reference>
<dbReference type="CDD" id="cd18882">
    <property type="entry name" value="NUDIX_Hydrolase"/>
    <property type="match status" value="1"/>
</dbReference>
<dbReference type="RefSeq" id="WP_228043877.1">
    <property type="nucleotide sequence ID" value="NZ_AP018316.1"/>
</dbReference>
<feature type="domain" description="Nudix hydrolase" evidence="3">
    <location>
        <begin position="6"/>
        <end position="132"/>
    </location>
</feature>
<dbReference type="InterPro" id="IPR000086">
    <property type="entry name" value="NUDIX_hydrolase_dom"/>
</dbReference>
<sequence length="143" mass="16825">MKFEMREAPGADIIILNSQQQVLLVLRDNKSSIPFPNTWAFLGGYIEKNESPEAAIRRELVEELELKLDEVNFFKSYFWEECDEHIFWTRLDLDISQITLHEGQKLAYFSREEINQLEFASHYDQILAEFFDFLAISLKLSIG</sequence>